<dbReference type="InterPro" id="IPR006311">
    <property type="entry name" value="TAT_signal"/>
</dbReference>
<accession>A0A4V2SBL3</accession>
<dbReference type="PANTHER" id="PTHR35399:SF2">
    <property type="entry name" value="DUF839 DOMAIN-CONTAINING PROTEIN"/>
    <property type="match status" value="1"/>
</dbReference>
<protein>
    <recommendedName>
        <fullName evidence="3">PhoX family phosphatase</fullName>
    </recommendedName>
</protein>
<dbReference type="PROSITE" id="PS51318">
    <property type="entry name" value="TAT"/>
    <property type="match status" value="1"/>
</dbReference>
<dbReference type="EMBL" id="SLWX01000006">
    <property type="protein sequence ID" value="TCO75890.1"/>
    <property type="molecule type" value="Genomic_DNA"/>
</dbReference>
<comment type="caution">
    <text evidence="1">The sequence shown here is derived from an EMBL/GenBank/DDBJ whole genome shotgun (WGS) entry which is preliminary data.</text>
</comment>
<reference evidence="1 2" key="1">
    <citation type="submission" date="2019-03" db="EMBL/GenBank/DDBJ databases">
        <title>Genomic Encyclopedia of Type Strains, Phase IV (KMG-IV): sequencing the most valuable type-strain genomes for metagenomic binning, comparative biology and taxonomic classification.</title>
        <authorList>
            <person name="Goeker M."/>
        </authorList>
    </citation>
    <scope>NUCLEOTIDE SEQUENCE [LARGE SCALE GENOMIC DNA]</scope>
    <source>
        <strain evidence="1 2">DSM 23344</strain>
    </source>
</reference>
<gene>
    <name evidence="1" type="ORF">EV688_10680</name>
</gene>
<sequence length="657" mass="71629">MITDNSPNNASLHDDMENVASNISGNTHFSDIVNRGVARRSLMKGSLAAAAAGFFAPSALAKAAGKGNGKANGKAKGKPFQSGVDAGNLVTFTPVSVEQGSSNARIPHISNDYEYQTLIPWGTPLVSGATGYDGDPDSRPTADEATRQVGIGHDGMWFYPENNRYSDFVANGYQLSSTRGLLVVNHEYGTNGHVLGKAMPDSLEDVRLSQHVHGVTVADIRKARGSDDWELVTDSRFNRRIHVNTEVTFSGPAAGSPLLQNLAGNPPMGTANNCGSGPTPWGTYITCEENFNGYFGSNEPDRQNDSAQDRYGFSNNGFGYGWHLFDERFDLANEDYANEQHRFGWCVEIDPFNPDAKPVKRTALGRFKHEAVAIKEIKGGHIAAYMGDDQVFDYCYKYESRQPWRNYIRRGESPLDDGRLYVARFNADGTGEWIELSVDNPKPFKDGKTLGDMFADQAELLVFTRLAADHVGATPMDRPEWATIGKDGEVYWALTNNGARTEPNAANPEAPNTDGHIIKTVDRNSNRFNWELFFLASDTRGTENVVTDPDAAWADDEGRLFIGTDGGQPDGLQDQLVVFDTTAPGKPEPKRLFVGVSGDEITGYATTPDYRYAFINVQHPGNGSPAATNFPAPDGSGRVPRDCTVVLRRKDGGRVGS</sequence>
<dbReference type="AlphaFoldDB" id="A0A4V2SBL3"/>
<dbReference type="SUPFAM" id="SSF63829">
    <property type="entry name" value="Calcium-dependent phosphotriesterase"/>
    <property type="match status" value="1"/>
</dbReference>
<dbReference type="Proteomes" id="UP000294980">
    <property type="component" value="Unassembled WGS sequence"/>
</dbReference>
<dbReference type="OrthoDB" id="9801383at2"/>
<name>A0A4V2SBL3_9GAMM</name>
<evidence type="ECO:0008006" key="3">
    <source>
        <dbReference type="Google" id="ProtNLM"/>
    </source>
</evidence>
<dbReference type="PANTHER" id="PTHR35399">
    <property type="entry name" value="SLR8030 PROTEIN"/>
    <property type="match status" value="1"/>
</dbReference>
<evidence type="ECO:0000313" key="2">
    <source>
        <dbReference type="Proteomes" id="UP000294980"/>
    </source>
</evidence>
<keyword evidence="2" id="KW-1185">Reference proteome</keyword>
<evidence type="ECO:0000313" key="1">
    <source>
        <dbReference type="EMBL" id="TCO75890.1"/>
    </source>
</evidence>
<organism evidence="1 2">
    <name type="scientific">Chromatocurvus halotolerans</name>
    <dbReference type="NCBI Taxonomy" id="1132028"/>
    <lineage>
        <taxon>Bacteria</taxon>
        <taxon>Pseudomonadati</taxon>
        <taxon>Pseudomonadota</taxon>
        <taxon>Gammaproteobacteria</taxon>
        <taxon>Cellvibrionales</taxon>
        <taxon>Halieaceae</taxon>
        <taxon>Chromatocurvus</taxon>
    </lineage>
</organism>
<dbReference type="InterPro" id="IPR008557">
    <property type="entry name" value="PhoX"/>
</dbReference>
<proteinExistence type="predicted"/>
<dbReference type="Pfam" id="PF05787">
    <property type="entry name" value="PhoX"/>
    <property type="match status" value="1"/>
</dbReference>
<dbReference type="RefSeq" id="WP_117315969.1">
    <property type="nucleotide sequence ID" value="NZ_QQSW01000005.1"/>
</dbReference>